<feature type="coiled-coil region" evidence="1">
    <location>
        <begin position="254"/>
        <end position="281"/>
    </location>
</feature>
<organism evidence="3 4">
    <name type="scientific">Hypsibius exemplaris</name>
    <name type="common">Freshwater tardigrade</name>
    <dbReference type="NCBI Taxonomy" id="2072580"/>
    <lineage>
        <taxon>Eukaryota</taxon>
        <taxon>Metazoa</taxon>
        <taxon>Ecdysozoa</taxon>
        <taxon>Tardigrada</taxon>
        <taxon>Eutardigrada</taxon>
        <taxon>Parachela</taxon>
        <taxon>Hypsibioidea</taxon>
        <taxon>Hypsibiidae</taxon>
        <taxon>Hypsibius</taxon>
    </lineage>
</organism>
<evidence type="ECO:0000256" key="2">
    <source>
        <dbReference type="SAM" id="MobiDB-lite"/>
    </source>
</evidence>
<proteinExistence type="predicted"/>
<evidence type="ECO:0000313" key="3">
    <source>
        <dbReference type="EMBL" id="OQV13932.1"/>
    </source>
</evidence>
<evidence type="ECO:0000313" key="4">
    <source>
        <dbReference type="Proteomes" id="UP000192578"/>
    </source>
</evidence>
<dbReference type="AlphaFoldDB" id="A0A1W0WFH9"/>
<keyword evidence="4" id="KW-1185">Reference proteome</keyword>
<sequence>MVGYDVTSRVAALLAIPIASYWGGEPARTDTNVVAKPQSQFQAKSQQNLVQPPNHSLQTARDQPENSSNPQQRVYELDFDYLKDEILDLKAKSDEEFKSLANQTSNIDDLLRKKAPLQEALHTAQLQLRHIQNNGLPKVSRSVSSYAENRHQSLLPIFQAKSDATTELRFKVETLRQHKHDLVHRQDAILTDIRLLQQQTPTKKQIILKHRMDLVSIKDDQIRKLRNELVKARSGVTDRDLSGRSEYTRLNIEHEATVRNATNLKKTLKSLQNEKTNEESKWQNMFGESRRKLTQFNTQRSVKNQEAIELAIDLKSQLEAVIANRHLVQDKVAGFQQKFDAQTERIKSLTTIEKELNERGHEILCDQQVVEPVIKRVAAKLKLRKSKLSVKYAQAETRFSELTSAEEAQLKDLHTQLDVQSEAVKKLEKLDSATEDQIAKVRKEVEYLNQDTVRANNKIAEIKRHFASLRQKVHELNKWKRKLEAVGVTPQCYLLRLQERIEFANSKLLSVHKYQILCQEPTGFTPRLQRRQGGTQCKSDLPGYLKDAIHPASDPAFLETLKEAFIASDASAPYSLRRQPEDDCNAVCKKYLRASCRMTSSSRRTPRSRDCY</sequence>
<accession>A0A1W0WFH9</accession>
<feature type="coiled-coil region" evidence="1">
    <location>
        <begin position="378"/>
        <end position="444"/>
    </location>
</feature>
<feature type="region of interest" description="Disordered" evidence="2">
    <location>
        <begin position="38"/>
        <end position="70"/>
    </location>
</feature>
<protein>
    <submittedName>
        <fullName evidence="3">Uncharacterized protein</fullName>
    </submittedName>
</protein>
<reference evidence="4" key="1">
    <citation type="submission" date="2017-01" db="EMBL/GenBank/DDBJ databases">
        <title>Comparative genomics of anhydrobiosis in the tardigrade Hypsibius dujardini.</title>
        <authorList>
            <person name="Yoshida Y."/>
            <person name="Koutsovoulos G."/>
            <person name="Laetsch D."/>
            <person name="Stevens L."/>
            <person name="Kumar S."/>
            <person name="Horikawa D."/>
            <person name="Ishino K."/>
            <person name="Komine S."/>
            <person name="Tomita M."/>
            <person name="Blaxter M."/>
            <person name="Arakawa K."/>
        </authorList>
    </citation>
    <scope>NUCLEOTIDE SEQUENCE [LARGE SCALE GENOMIC DNA]</scope>
    <source>
        <strain evidence="4">Z151</strain>
    </source>
</reference>
<name>A0A1W0WFH9_HYPEX</name>
<keyword evidence="1" id="KW-0175">Coiled coil</keyword>
<dbReference type="EMBL" id="MTYJ01000113">
    <property type="protein sequence ID" value="OQV13932.1"/>
    <property type="molecule type" value="Genomic_DNA"/>
</dbReference>
<evidence type="ECO:0000256" key="1">
    <source>
        <dbReference type="SAM" id="Coils"/>
    </source>
</evidence>
<comment type="caution">
    <text evidence="3">The sequence shown here is derived from an EMBL/GenBank/DDBJ whole genome shotgun (WGS) entry which is preliminary data.</text>
</comment>
<dbReference type="Proteomes" id="UP000192578">
    <property type="component" value="Unassembled WGS sequence"/>
</dbReference>
<gene>
    <name evidence="3" type="ORF">BV898_11814</name>
</gene>